<protein>
    <recommendedName>
        <fullName evidence="2">C_GCAxxG_C_C family protein</fullName>
    </recommendedName>
</protein>
<gene>
    <name evidence="1" type="ORF">SDC9_51339</name>
</gene>
<dbReference type="NCBIfam" id="TIGR01909">
    <property type="entry name" value="C_GCAxxG_C_C"/>
    <property type="match status" value="1"/>
</dbReference>
<evidence type="ECO:0000313" key="1">
    <source>
        <dbReference type="EMBL" id="MPM05057.1"/>
    </source>
</evidence>
<evidence type="ECO:0008006" key="2">
    <source>
        <dbReference type="Google" id="ProtNLM"/>
    </source>
</evidence>
<dbReference type="Pfam" id="PF09719">
    <property type="entry name" value="C_GCAxxG_C_C"/>
    <property type="match status" value="1"/>
</dbReference>
<name>A0A644WN60_9ZZZZ</name>
<organism evidence="1">
    <name type="scientific">bioreactor metagenome</name>
    <dbReference type="NCBI Taxonomy" id="1076179"/>
    <lineage>
        <taxon>unclassified sequences</taxon>
        <taxon>metagenomes</taxon>
        <taxon>ecological metagenomes</taxon>
    </lineage>
</organism>
<reference evidence="1" key="1">
    <citation type="submission" date="2019-08" db="EMBL/GenBank/DDBJ databases">
        <authorList>
            <person name="Kucharzyk K."/>
            <person name="Murdoch R.W."/>
            <person name="Higgins S."/>
            <person name="Loffler F."/>
        </authorList>
    </citation>
    <scope>NUCLEOTIDE SEQUENCE</scope>
</reference>
<accession>A0A644WN60</accession>
<dbReference type="InterPro" id="IPR010181">
    <property type="entry name" value="CGCAxxGCC_motif"/>
</dbReference>
<sequence>MSEFSEKIGTETGNLFKSGYNCGEAVVQAFRTKAGVDIDDNAFRLVSGFGGGMGHARDLCGALAGCTMVISTLVGRSNPSERSLKEIYPYSKEWHDRFVEEFGSSSCKDLLPFDFDTREHYINCMKLVNKIGKSLAEYLVEKGLIREN</sequence>
<dbReference type="AlphaFoldDB" id="A0A644WN60"/>
<dbReference type="EMBL" id="VSSQ01001096">
    <property type="protein sequence ID" value="MPM05057.1"/>
    <property type="molecule type" value="Genomic_DNA"/>
</dbReference>
<comment type="caution">
    <text evidence="1">The sequence shown here is derived from an EMBL/GenBank/DDBJ whole genome shotgun (WGS) entry which is preliminary data.</text>
</comment>
<dbReference type="InterPro" id="IPR036280">
    <property type="entry name" value="Multihaem_cyt_sf"/>
</dbReference>
<dbReference type="SUPFAM" id="SSF48695">
    <property type="entry name" value="Multiheme cytochromes"/>
    <property type="match status" value="1"/>
</dbReference>
<proteinExistence type="predicted"/>